<dbReference type="OrthoDB" id="8004045at2759"/>
<dbReference type="EMBL" id="OUUW01000003">
    <property type="protein sequence ID" value="SPP77669.1"/>
    <property type="molecule type" value="Genomic_DNA"/>
</dbReference>
<name>A0A3B0JVC6_DROGU</name>
<reference evidence="2" key="1">
    <citation type="submission" date="2018-01" db="EMBL/GenBank/DDBJ databases">
        <authorList>
            <person name="Alioto T."/>
            <person name="Alioto T."/>
        </authorList>
    </citation>
    <scope>NUCLEOTIDE SEQUENCE [LARGE SCALE GENOMIC DNA]</scope>
</reference>
<evidence type="ECO:0008006" key="3">
    <source>
        <dbReference type="Google" id="ProtNLM"/>
    </source>
</evidence>
<evidence type="ECO:0000313" key="2">
    <source>
        <dbReference type="Proteomes" id="UP000268350"/>
    </source>
</evidence>
<proteinExistence type="predicted"/>
<accession>A0A3B0JVC6</accession>
<evidence type="ECO:0000313" key="1">
    <source>
        <dbReference type="EMBL" id="SPP77669.1"/>
    </source>
</evidence>
<dbReference type="AlphaFoldDB" id="A0A3B0JVC6"/>
<dbReference type="Proteomes" id="UP000268350">
    <property type="component" value="Unassembled WGS sequence"/>
</dbReference>
<dbReference type="OMA" id="VQCNGGH"/>
<organism evidence="1 2">
    <name type="scientific">Drosophila guanche</name>
    <name type="common">Fruit fly</name>
    <dbReference type="NCBI Taxonomy" id="7266"/>
    <lineage>
        <taxon>Eukaryota</taxon>
        <taxon>Metazoa</taxon>
        <taxon>Ecdysozoa</taxon>
        <taxon>Arthropoda</taxon>
        <taxon>Hexapoda</taxon>
        <taxon>Insecta</taxon>
        <taxon>Pterygota</taxon>
        <taxon>Neoptera</taxon>
        <taxon>Endopterygota</taxon>
        <taxon>Diptera</taxon>
        <taxon>Brachycera</taxon>
        <taxon>Muscomorpha</taxon>
        <taxon>Ephydroidea</taxon>
        <taxon>Drosophilidae</taxon>
        <taxon>Drosophila</taxon>
        <taxon>Sophophora</taxon>
    </lineage>
</organism>
<sequence>MKENNTKSLKQELNTIQTAHQHIAKFVDDTIENIEQIKSWPESANALNEQILRLIKEHHKAQLEEQALQLRIKSSGNDKNVEDAFACIVENLHHLGCSLKPILDEDSQTLYMFDFGDNQSLTVQCNGGYIRLIDMSPPRQNFAQIKLFLEQSQDLIGLISSLGMD</sequence>
<keyword evidence="2" id="KW-1185">Reference proteome</keyword>
<protein>
    <recommendedName>
        <fullName evidence="3">Kinetochore protein SPC25</fullName>
    </recommendedName>
</protein>
<gene>
    <name evidence="1" type="ORF">DGUA_6G010171</name>
</gene>